<dbReference type="OrthoDB" id="5244702at2"/>
<dbReference type="InterPro" id="IPR015262">
    <property type="entry name" value="tRNA_Ile_lys_synt_subst-bd"/>
</dbReference>
<reference evidence="11 12" key="1">
    <citation type="submission" date="2019-01" db="EMBL/GenBank/DDBJ databases">
        <title>Genome sequencing of strain FW10M-9.</title>
        <authorList>
            <person name="Heo J."/>
            <person name="Kim S.-J."/>
            <person name="Kim J.-S."/>
            <person name="Hong S.-B."/>
            <person name="Kwon S.-W."/>
        </authorList>
    </citation>
    <scope>NUCLEOTIDE SEQUENCE [LARGE SCALE GENOMIC DNA]</scope>
    <source>
        <strain evidence="11 12">FW10M-9</strain>
    </source>
</reference>
<comment type="subcellular location">
    <subcellularLocation>
        <location evidence="7">Cytoplasm</location>
    </subcellularLocation>
</comment>
<dbReference type="SUPFAM" id="SSF82829">
    <property type="entry name" value="MesJ substrate recognition domain-like"/>
    <property type="match status" value="1"/>
</dbReference>
<feature type="domain" description="tRNA(Ile)-lysidine synthase substrate-binding" evidence="10">
    <location>
        <begin position="317"/>
        <end position="384"/>
    </location>
</feature>
<dbReference type="InterPro" id="IPR011063">
    <property type="entry name" value="TilS/TtcA_N"/>
</dbReference>
<evidence type="ECO:0000256" key="4">
    <source>
        <dbReference type="ARBA" id="ARBA00022741"/>
    </source>
</evidence>
<comment type="catalytic activity">
    <reaction evidence="6 7">
        <text>cytidine(34) in tRNA(Ile2) + L-lysine + ATP = lysidine(34) in tRNA(Ile2) + AMP + diphosphate + H(+)</text>
        <dbReference type="Rhea" id="RHEA:43744"/>
        <dbReference type="Rhea" id="RHEA-COMP:10625"/>
        <dbReference type="Rhea" id="RHEA-COMP:10670"/>
        <dbReference type="ChEBI" id="CHEBI:15378"/>
        <dbReference type="ChEBI" id="CHEBI:30616"/>
        <dbReference type="ChEBI" id="CHEBI:32551"/>
        <dbReference type="ChEBI" id="CHEBI:33019"/>
        <dbReference type="ChEBI" id="CHEBI:82748"/>
        <dbReference type="ChEBI" id="CHEBI:83665"/>
        <dbReference type="ChEBI" id="CHEBI:456215"/>
        <dbReference type="EC" id="6.3.4.19"/>
    </reaction>
</comment>
<evidence type="ECO:0000256" key="5">
    <source>
        <dbReference type="ARBA" id="ARBA00022840"/>
    </source>
</evidence>
<proteinExistence type="inferred from homology"/>
<keyword evidence="1 7" id="KW-0963">Cytoplasm</keyword>
<evidence type="ECO:0000313" key="12">
    <source>
        <dbReference type="Proteomes" id="UP000292118"/>
    </source>
</evidence>
<name>A0A4P6F162_9MICO</name>
<dbReference type="GO" id="GO:0006400">
    <property type="term" value="P:tRNA modification"/>
    <property type="evidence" value="ECO:0007669"/>
    <property type="project" value="UniProtKB-UniRule"/>
</dbReference>
<dbReference type="EC" id="6.3.4.19" evidence="7"/>
<evidence type="ECO:0000256" key="6">
    <source>
        <dbReference type="ARBA" id="ARBA00048539"/>
    </source>
</evidence>
<dbReference type="GO" id="GO:0032267">
    <property type="term" value="F:tRNA(Ile)-lysidine synthase activity"/>
    <property type="evidence" value="ECO:0007669"/>
    <property type="project" value="UniProtKB-EC"/>
</dbReference>
<dbReference type="KEGG" id="xya:ET471_03355"/>
<dbReference type="Pfam" id="PF01171">
    <property type="entry name" value="ATP_bind_3"/>
    <property type="match status" value="1"/>
</dbReference>
<keyword evidence="12" id="KW-1185">Reference proteome</keyword>
<keyword evidence="4 7" id="KW-0547">Nucleotide-binding</keyword>
<dbReference type="PANTHER" id="PTHR43033">
    <property type="entry name" value="TRNA(ILE)-LYSIDINE SYNTHASE-RELATED"/>
    <property type="match status" value="1"/>
</dbReference>
<dbReference type="RefSeq" id="WP_129186594.1">
    <property type="nucleotide sequence ID" value="NZ_CP035493.1"/>
</dbReference>
<dbReference type="AlphaFoldDB" id="A0A4P6F162"/>
<evidence type="ECO:0000256" key="1">
    <source>
        <dbReference type="ARBA" id="ARBA00022490"/>
    </source>
</evidence>
<evidence type="ECO:0000256" key="7">
    <source>
        <dbReference type="HAMAP-Rule" id="MF_01161"/>
    </source>
</evidence>
<dbReference type="GO" id="GO:0005737">
    <property type="term" value="C:cytoplasm"/>
    <property type="evidence" value="ECO:0007669"/>
    <property type="project" value="UniProtKB-SubCell"/>
</dbReference>
<sequence length="405" mass="40919">MPRIDPDVAAVRLAVRGALAGSGPGDLVLVACSGGADSLALAAALAHESRRVGRSVRSRGFAVRAGAVVVDHGLQPGSDDVAASAAAQCRALGLDPVLVRRADVVRDGGDGIEAAARAARYAALDAAAAETGAAAVLLGHTLDDQAEQVLLGLARGSGARSLGGMPTARGVYRRPLLALRRAQTRAACQAQGLAWWDDPTNDLTGDPTADLSGAVPLRTRVRHEVLPLLEDVLGPGTLEALARSAALLRTDADALDAAASALLAEATRPTGLPADAERPSSCPRDLPADAARAPRPPHDVTAPNAPRPGRATTRLVLDVAVLAAAPAAVRRRALRAAAIAVGAPAGATSSRHVAALDALVVAWRGQGDASLPSGAIARRAYGTLVLLSGPAGAPTTEIPDQTPEE</sequence>
<dbReference type="SUPFAM" id="SSF52402">
    <property type="entry name" value="Adenine nucleotide alpha hydrolases-like"/>
    <property type="match status" value="1"/>
</dbReference>
<evidence type="ECO:0000256" key="3">
    <source>
        <dbReference type="ARBA" id="ARBA00022694"/>
    </source>
</evidence>
<organism evidence="11 12">
    <name type="scientific">Xylanimonas protaetiae</name>
    <dbReference type="NCBI Taxonomy" id="2509457"/>
    <lineage>
        <taxon>Bacteria</taxon>
        <taxon>Bacillati</taxon>
        <taxon>Actinomycetota</taxon>
        <taxon>Actinomycetes</taxon>
        <taxon>Micrococcales</taxon>
        <taxon>Promicromonosporaceae</taxon>
        <taxon>Xylanimonas</taxon>
    </lineage>
</organism>
<keyword evidence="5 7" id="KW-0067">ATP-binding</keyword>
<dbReference type="GO" id="GO:0005524">
    <property type="term" value="F:ATP binding"/>
    <property type="evidence" value="ECO:0007669"/>
    <property type="project" value="UniProtKB-UniRule"/>
</dbReference>
<feature type="region of interest" description="Disordered" evidence="8">
    <location>
        <begin position="269"/>
        <end position="309"/>
    </location>
</feature>
<dbReference type="NCBIfam" id="TIGR02432">
    <property type="entry name" value="lysidine_TilS_N"/>
    <property type="match status" value="1"/>
</dbReference>
<feature type="domain" description="tRNA(Ile)-lysidine/2-thiocytidine synthase N-terminal" evidence="9">
    <location>
        <begin position="28"/>
        <end position="202"/>
    </location>
</feature>
<keyword evidence="3 7" id="KW-0819">tRNA processing</keyword>
<gene>
    <name evidence="7 11" type="primary">tilS</name>
    <name evidence="11" type="ORF">ET471_03355</name>
</gene>
<dbReference type="Proteomes" id="UP000292118">
    <property type="component" value="Chromosome"/>
</dbReference>
<comment type="function">
    <text evidence="7">Ligates lysine onto the cytidine present at position 34 of the AUA codon-specific tRNA(Ile) that contains the anticodon CAU, in an ATP-dependent manner. Cytidine is converted to lysidine, thus changing the amino acid specificity of the tRNA from methionine to isoleucine.</text>
</comment>
<dbReference type="PANTHER" id="PTHR43033:SF1">
    <property type="entry name" value="TRNA(ILE)-LYSIDINE SYNTHASE-RELATED"/>
    <property type="match status" value="1"/>
</dbReference>
<comment type="domain">
    <text evidence="7">The N-terminal region contains the highly conserved SGGXDS motif, predicted to be a P-loop motif involved in ATP binding.</text>
</comment>
<comment type="similarity">
    <text evidence="7">Belongs to the tRNA(Ile)-lysidine synthase family.</text>
</comment>
<evidence type="ECO:0000256" key="2">
    <source>
        <dbReference type="ARBA" id="ARBA00022598"/>
    </source>
</evidence>
<evidence type="ECO:0000259" key="9">
    <source>
        <dbReference type="Pfam" id="PF01171"/>
    </source>
</evidence>
<keyword evidence="2 7" id="KW-0436">Ligase</keyword>
<evidence type="ECO:0000313" key="11">
    <source>
        <dbReference type="EMBL" id="QAY69194.1"/>
    </source>
</evidence>
<dbReference type="Gene3D" id="3.40.50.620">
    <property type="entry name" value="HUPs"/>
    <property type="match status" value="1"/>
</dbReference>
<evidence type="ECO:0000256" key="8">
    <source>
        <dbReference type="SAM" id="MobiDB-lite"/>
    </source>
</evidence>
<dbReference type="CDD" id="cd01992">
    <property type="entry name" value="TilS_N"/>
    <property type="match status" value="1"/>
</dbReference>
<feature type="binding site" evidence="7">
    <location>
        <begin position="33"/>
        <end position="38"/>
    </location>
    <ligand>
        <name>ATP</name>
        <dbReference type="ChEBI" id="CHEBI:30616"/>
    </ligand>
</feature>
<dbReference type="InterPro" id="IPR014729">
    <property type="entry name" value="Rossmann-like_a/b/a_fold"/>
</dbReference>
<dbReference type="InterPro" id="IPR012795">
    <property type="entry name" value="tRNA_Ile_lys_synt_N"/>
</dbReference>
<accession>A0A4P6F162</accession>
<feature type="compositionally biased region" description="Low complexity" evidence="8">
    <location>
        <begin position="283"/>
        <end position="293"/>
    </location>
</feature>
<dbReference type="HAMAP" id="MF_01161">
    <property type="entry name" value="tRNA_Ile_lys_synt"/>
    <property type="match status" value="1"/>
</dbReference>
<dbReference type="EMBL" id="CP035493">
    <property type="protein sequence ID" value="QAY69194.1"/>
    <property type="molecule type" value="Genomic_DNA"/>
</dbReference>
<evidence type="ECO:0000259" key="10">
    <source>
        <dbReference type="Pfam" id="PF09179"/>
    </source>
</evidence>
<dbReference type="Pfam" id="PF09179">
    <property type="entry name" value="TilS"/>
    <property type="match status" value="1"/>
</dbReference>
<protein>
    <recommendedName>
        <fullName evidence="7">tRNA(Ile)-lysidine synthase</fullName>
        <ecNumber evidence="7">6.3.4.19</ecNumber>
    </recommendedName>
    <alternativeName>
        <fullName evidence="7">tRNA(Ile)-2-lysyl-cytidine synthase</fullName>
    </alternativeName>
    <alternativeName>
        <fullName evidence="7">tRNA(Ile)-lysidine synthetase</fullName>
    </alternativeName>
</protein>
<dbReference type="InterPro" id="IPR012094">
    <property type="entry name" value="tRNA_Ile_lys_synt"/>
</dbReference>